<sequence length="154" mass="18190">MNKEEFYNNLIKATEAVYPFTCKMVVNQLPDDFKYVVKIYSNFREGLEKGEMTFPDVKKLNQTTKPIDAKEVIDILWMDNAIPEWINIQVDDYDENYTYFSLECCGRYSKRKEHLYHVQEGYPPFHSLSPALPSASLNEDGEVILKFDIRWNKK</sequence>
<organism evidence="1 2">
    <name type="scientific">Aquimarina rubra</name>
    <dbReference type="NCBI Taxonomy" id="1920033"/>
    <lineage>
        <taxon>Bacteria</taxon>
        <taxon>Pseudomonadati</taxon>
        <taxon>Bacteroidota</taxon>
        <taxon>Flavobacteriia</taxon>
        <taxon>Flavobacteriales</taxon>
        <taxon>Flavobacteriaceae</taxon>
        <taxon>Aquimarina</taxon>
    </lineage>
</organism>
<comment type="caution">
    <text evidence="1">The sequence shown here is derived from an EMBL/GenBank/DDBJ whole genome shotgun (WGS) entry which is preliminary data.</text>
</comment>
<evidence type="ECO:0000313" key="2">
    <source>
        <dbReference type="Proteomes" id="UP001597319"/>
    </source>
</evidence>
<name>A0ABW5LGD4_9FLAO</name>
<reference evidence="2" key="1">
    <citation type="journal article" date="2019" name="Int. J. Syst. Evol. Microbiol.">
        <title>The Global Catalogue of Microorganisms (GCM) 10K type strain sequencing project: providing services to taxonomists for standard genome sequencing and annotation.</title>
        <authorList>
            <consortium name="The Broad Institute Genomics Platform"/>
            <consortium name="The Broad Institute Genome Sequencing Center for Infectious Disease"/>
            <person name="Wu L."/>
            <person name="Ma J."/>
        </authorList>
    </citation>
    <scope>NUCLEOTIDE SEQUENCE [LARGE SCALE GENOMIC DNA]</scope>
    <source>
        <strain evidence="2">KCTC 52274</strain>
    </source>
</reference>
<evidence type="ECO:0008006" key="3">
    <source>
        <dbReference type="Google" id="ProtNLM"/>
    </source>
</evidence>
<protein>
    <recommendedName>
        <fullName evidence="3">DUF695 domain-containing protein</fullName>
    </recommendedName>
</protein>
<dbReference type="EMBL" id="JBHULE010000019">
    <property type="protein sequence ID" value="MFD2562889.1"/>
    <property type="molecule type" value="Genomic_DNA"/>
</dbReference>
<gene>
    <name evidence="1" type="ORF">ACFSR1_09455</name>
</gene>
<evidence type="ECO:0000313" key="1">
    <source>
        <dbReference type="EMBL" id="MFD2562889.1"/>
    </source>
</evidence>
<dbReference type="Proteomes" id="UP001597319">
    <property type="component" value="Unassembled WGS sequence"/>
</dbReference>
<accession>A0ABW5LGD4</accession>
<dbReference type="RefSeq" id="WP_378291865.1">
    <property type="nucleotide sequence ID" value="NZ_JBHULE010000019.1"/>
</dbReference>
<proteinExistence type="predicted"/>
<keyword evidence="2" id="KW-1185">Reference proteome</keyword>